<dbReference type="PANTHER" id="PTHR30050:SF8">
    <property type="entry name" value="PRIMOSOMAL PROTEIN DNAI"/>
    <property type="match status" value="1"/>
</dbReference>
<dbReference type="PANTHER" id="PTHR30050">
    <property type="entry name" value="CHROMOSOMAL REPLICATION INITIATOR PROTEIN DNAA"/>
    <property type="match status" value="1"/>
</dbReference>
<dbReference type="InterPro" id="IPR009928">
    <property type="entry name" value="DnaI_N"/>
</dbReference>
<proteinExistence type="predicted"/>
<dbReference type="Proteomes" id="UP000193834">
    <property type="component" value="Unassembled WGS sequence"/>
</dbReference>
<keyword evidence="3" id="KW-0067">ATP-binding</keyword>
<name>A0A1X7LTG8_9BACL</name>
<dbReference type="Pfam" id="PF07319">
    <property type="entry name" value="DnaI_N"/>
    <property type="match status" value="1"/>
</dbReference>
<evidence type="ECO:0000313" key="3">
    <source>
        <dbReference type="EMBL" id="SMG56794.1"/>
    </source>
</evidence>
<keyword evidence="3" id="KW-0378">Hydrolase</keyword>
<reference evidence="3 4" key="1">
    <citation type="submission" date="2017-04" db="EMBL/GenBank/DDBJ databases">
        <authorList>
            <person name="Afonso C.L."/>
            <person name="Miller P.J."/>
            <person name="Scott M.A."/>
            <person name="Spackman E."/>
            <person name="Goraichik I."/>
            <person name="Dimitrov K.M."/>
            <person name="Suarez D.L."/>
            <person name="Swayne D.E."/>
        </authorList>
    </citation>
    <scope>NUCLEOTIDE SEQUENCE [LARGE SCALE GENOMIC DNA]</scope>
    <source>
        <strain evidence="3 4">11</strain>
    </source>
</reference>
<evidence type="ECO:0000313" key="4">
    <source>
        <dbReference type="Proteomes" id="UP000193834"/>
    </source>
</evidence>
<dbReference type="AlphaFoldDB" id="A0A1X7LTG8"/>
<evidence type="ECO:0000259" key="1">
    <source>
        <dbReference type="Pfam" id="PF01695"/>
    </source>
</evidence>
<keyword evidence="3" id="KW-0347">Helicase</keyword>
<accession>A0A1X7LTG8</accession>
<gene>
    <name evidence="3" type="ORF">SAMN06295960_4268</name>
</gene>
<dbReference type="GO" id="GO:0006260">
    <property type="term" value="P:DNA replication"/>
    <property type="evidence" value="ECO:0007669"/>
    <property type="project" value="TreeGrafter"/>
</dbReference>
<keyword evidence="4" id="KW-1185">Reference proteome</keyword>
<dbReference type="GO" id="GO:0004386">
    <property type="term" value="F:helicase activity"/>
    <property type="evidence" value="ECO:0007669"/>
    <property type="project" value="UniProtKB-KW"/>
</dbReference>
<feature type="domain" description="IstB-like ATP-binding" evidence="1">
    <location>
        <begin position="105"/>
        <end position="314"/>
    </location>
</feature>
<sequence length="318" mass="37120">MESLGDMLKRSPLGKRRSQIEAKMQELLDQPEVKELLASHPELDHKTLKLNLNKLYQYVKESRACEHCPGLEHCPNDFEGHFTRIDVHEQNGQYYMEDRKVACQKLLHRERQQAVRRRVRSFYVDETALNQGYSAQEILERDYERIGAVTQVMDYIADVNEKGLTSSGLYLSGSFGTGKTFLMSYLLYELARLDYTGVIVYMPEFVEELKSMFQEPAKLRETLETLKETDLLVFDDIGAENMTPWVRDHVLGSILNHRMNRKPTFYTSNYDLSGLLKHFSYTREGEDIYKAERLMDRIKPYVEVVTVNGQNKRGHKNE</sequence>
<dbReference type="EMBL" id="FXAZ01000007">
    <property type="protein sequence ID" value="SMG56794.1"/>
    <property type="molecule type" value="Genomic_DNA"/>
</dbReference>
<dbReference type="CDD" id="cd00009">
    <property type="entry name" value="AAA"/>
    <property type="match status" value="1"/>
</dbReference>
<dbReference type="RefSeq" id="WP_085497791.1">
    <property type="nucleotide sequence ID" value="NZ_FXAZ01000007.1"/>
</dbReference>
<dbReference type="OrthoDB" id="61127at2"/>
<dbReference type="Gene3D" id="3.40.50.300">
    <property type="entry name" value="P-loop containing nucleotide triphosphate hydrolases"/>
    <property type="match status" value="1"/>
</dbReference>
<organism evidence="3 4">
    <name type="scientific">Paenibacillus aquistagni</name>
    <dbReference type="NCBI Taxonomy" id="1852522"/>
    <lineage>
        <taxon>Bacteria</taxon>
        <taxon>Bacillati</taxon>
        <taxon>Bacillota</taxon>
        <taxon>Bacilli</taxon>
        <taxon>Bacillales</taxon>
        <taxon>Paenibacillaceae</taxon>
        <taxon>Paenibacillus</taxon>
    </lineage>
</organism>
<dbReference type="SUPFAM" id="SSF52540">
    <property type="entry name" value="P-loop containing nucleoside triphosphate hydrolases"/>
    <property type="match status" value="1"/>
</dbReference>
<evidence type="ECO:0000259" key="2">
    <source>
        <dbReference type="Pfam" id="PF07319"/>
    </source>
</evidence>
<dbReference type="STRING" id="1852522.SAMN06295960_4268"/>
<keyword evidence="3" id="KW-0547">Nucleotide-binding</keyword>
<dbReference type="NCBIfam" id="NF006505">
    <property type="entry name" value="PRK08939.1"/>
    <property type="match status" value="1"/>
</dbReference>
<dbReference type="InterPro" id="IPR027417">
    <property type="entry name" value="P-loop_NTPase"/>
</dbReference>
<protein>
    <submittedName>
        <fullName evidence="3">Replicative DNA helicase loader DnaI</fullName>
    </submittedName>
</protein>
<feature type="domain" description="Primosomal DnaI N-terminal" evidence="2">
    <location>
        <begin position="1"/>
        <end position="88"/>
    </location>
</feature>
<dbReference type="Pfam" id="PF01695">
    <property type="entry name" value="IstB_IS21"/>
    <property type="match status" value="1"/>
</dbReference>
<dbReference type="GO" id="GO:0005524">
    <property type="term" value="F:ATP binding"/>
    <property type="evidence" value="ECO:0007669"/>
    <property type="project" value="InterPro"/>
</dbReference>
<dbReference type="InterPro" id="IPR002611">
    <property type="entry name" value="IstB_ATP-bd"/>
</dbReference>